<name>A0ABT3X6H7_9BACL</name>
<proteinExistence type="predicted"/>
<evidence type="ECO:0000313" key="2">
    <source>
        <dbReference type="Proteomes" id="UP001208017"/>
    </source>
</evidence>
<gene>
    <name evidence="1" type="ORF">OS242_10275</name>
</gene>
<comment type="caution">
    <text evidence="1">The sequence shown here is derived from an EMBL/GenBank/DDBJ whole genome shotgun (WGS) entry which is preliminary data.</text>
</comment>
<organism evidence="1 2">
    <name type="scientific">Tumebacillus lacus</name>
    <dbReference type="NCBI Taxonomy" id="2995335"/>
    <lineage>
        <taxon>Bacteria</taxon>
        <taxon>Bacillati</taxon>
        <taxon>Bacillota</taxon>
        <taxon>Bacilli</taxon>
        <taxon>Bacillales</taxon>
        <taxon>Alicyclobacillaceae</taxon>
        <taxon>Tumebacillus</taxon>
    </lineage>
</organism>
<protein>
    <submittedName>
        <fullName evidence="1">Uncharacterized protein</fullName>
    </submittedName>
</protein>
<dbReference type="Proteomes" id="UP001208017">
    <property type="component" value="Unassembled WGS sequence"/>
</dbReference>
<dbReference type="RefSeq" id="WP_267151596.1">
    <property type="nucleotide sequence ID" value="NZ_JAPMLT010000004.1"/>
</dbReference>
<evidence type="ECO:0000313" key="1">
    <source>
        <dbReference type="EMBL" id="MCX7570349.1"/>
    </source>
</evidence>
<accession>A0ABT3X6H7</accession>
<keyword evidence="2" id="KW-1185">Reference proteome</keyword>
<dbReference type="EMBL" id="JAPMLT010000004">
    <property type="protein sequence ID" value="MCX7570349.1"/>
    <property type="molecule type" value="Genomic_DNA"/>
</dbReference>
<reference evidence="1 2" key="1">
    <citation type="submission" date="2022-11" db="EMBL/GenBank/DDBJ databases">
        <title>Study of microbial diversity in lake waters.</title>
        <authorList>
            <person name="Zhang J."/>
        </authorList>
    </citation>
    <scope>NUCLEOTIDE SEQUENCE [LARGE SCALE GENOMIC DNA]</scope>
    <source>
        <strain evidence="1 2">DT12</strain>
    </source>
</reference>
<sequence length="51" mass="5753">MSDPTKDLTPEDIVHDYLIGEYELEKLKHGFQAPAVQGQPCEPDQGLLEEK</sequence>